<reference evidence="1 2" key="1">
    <citation type="journal article" date="2013" name="Genome Announc.">
        <title>Genome Sequence of Lactobacillus saerimneri 30a (Formerly Lactobacillus sp. Strain 30a), a Reference Lactic Acid Bacterium Strain Producing Biogenic Amines.</title>
        <authorList>
            <person name="Romano A."/>
            <person name="Trip H."/>
            <person name="Campbell-Sills H."/>
            <person name="Bouchez O."/>
            <person name="Sherman D."/>
            <person name="Lolkema J.S."/>
            <person name="Lucas P.M."/>
        </authorList>
    </citation>
    <scope>NUCLEOTIDE SEQUENCE [LARGE SCALE GENOMIC DNA]</scope>
    <source>
        <strain evidence="1 2">30a</strain>
    </source>
</reference>
<keyword evidence="2" id="KW-1185">Reference proteome</keyword>
<evidence type="ECO:0000313" key="2">
    <source>
        <dbReference type="Proteomes" id="UP000011912"/>
    </source>
</evidence>
<sequence length="79" mass="9329">MILRVTKGTLPKDIIRKYNWSWVNVTTDDDKTRKIYLVDVDDSFDLYDHINLLYNLDGDDNYANGEINLENVVRIEHVN</sequence>
<dbReference type="EMBL" id="ANAG01000017">
    <property type="protein sequence ID" value="EKW98617.1"/>
    <property type="molecule type" value="Genomic_DNA"/>
</dbReference>
<accession>M5J6C9</accession>
<organism evidence="1 2">
    <name type="scientific">Ligilactobacillus saerimneri 30a</name>
    <dbReference type="NCBI Taxonomy" id="1227363"/>
    <lineage>
        <taxon>Bacteria</taxon>
        <taxon>Bacillati</taxon>
        <taxon>Bacillota</taxon>
        <taxon>Bacilli</taxon>
        <taxon>Lactobacillales</taxon>
        <taxon>Lactobacillaceae</taxon>
        <taxon>Ligilactobacillus</taxon>
    </lineage>
</organism>
<name>M5J6C9_9LACO</name>
<comment type="caution">
    <text evidence="1">The sequence shown here is derived from an EMBL/GenBank/DDBJ whole genome shotgun (WGS) entry which is preliminary data.</text>
</comment>
<dbReference type="Proteomes" id="UP000011912">
    <property type="component" value="Unassembled WGS sequence"/>
</dbReference>
<protein>
    <submittedName>
        <fullName evidence="1">Uncharacterized protein</fullName>
    </submittedName>
</protein>
<dbReference type="AlphaFoldDB" id="M5J6C9"/>
<gene>
    <name evidence="1" type="ORF">D271_06405</name>
</gene>
<evidence type="ECO:0000313" key="1">
    <source>
        <dbReference type="EMBL" id="EKW98617.1"/>
    </source>
</evidence>
<proteinExistence type="predicted"/>